<gene>
    <name evidence="1" type="ORF">ACJMK2_023068</name>
</gene>
<proteinExistence type="predicted"/>
<accession>A0ABD3T4A6</accession>
<dbReference type="Proteomes" id="UP001634394">
    <property type="component" value="Unassembled WGS sequence"/>
</dbReference>
<name>A0ABD3T4A6_SINWO</name>
<reference evidence="1 2" key="1">
    <citation type="submission" date="2024-11" db="EMBL/GenBank/DDBJ databases">
        <title>Chromosome-level genome assembly of the freshwater bivalve Anodonta woodiana.</title>
        <authorList>
            <person name="Chen X."/>
        </authorList>
    </citation>
    <scope>NUCLEOTIDE SEQUENCE [LARGE SCALE GENOMIC DNA]</scope>
    <source>
        <strain evidence="1">MN2024</strain>
        <tissue evidence="1">Gills</tissue>
    </source>
</reference>
<dbReference type="EMBL" id="JBJQND010000019">
    <property type="protein sequence ID" value="KAL3831298.1"/>
    <property type="molecule type" value="Genomic_DNA"/>
</dbReference>
<evidence type="ECO:0000313" key="2">
    <source>
        <dbReference type="Proteomes" id="UP001634394"/>
    </source>
</evidence>
<evidence type="ECO:0000313" key="1">
    <source>
        <dbReference type="EMBL" id="KAL3831298.1"/>
    </source>
</evidence>
<protein>
    <submittedName>
        <fullName evidence="1">Uncharacterized protein</fullName>
    </submittedName>
</protein>
<comment type="caution">
    <text evidence="1">The sequence shown here is derived from an EMBL/GenBank/DDBJ whole genome shotgun (WGS) entry which is preliminary data.</text>
</comment>
<keyword evidence="2" id="KW-1185">Reference proteome</keyword>
<dbReference type="AlphaFoldDB" id="A0ABD3T4A6"/>
<feature type="non-terminal residue" evidence="1">
    <location>
        <position position="51"/>
    </location>
</feature>
<sequence>MQENSRGIQQHVREFKRHSVTCKRIQEAFSNMNKIQEAFSNMKRIQEAFSN</sequence>
<organism evidence="1 2">
    <name type="scientific">Sinanodonta woodiana</name>
    <name type="common">Chinese pond mussel</name>
    <name type="synonym">Anodonta woodiana</name>
    <dbReference type="NCBI Taxonomy" id="1069815"/>
    <lineage>
        <taxon>Eukaryota</taxon>
        <taxon>Metazoa</taxon>
        <taxon>Spiralia</taxon>
        <taxon>Lophotrochozoa</taxon>
        <taxon>Mollusca</taxon>
        <taxon>Bivalvia</taxon>
        <taxon>Autobranchia</taxon>
        <taxon>Heteroconchia</taxon>
        <taxon>Palaeoheterodonta</taxon>
        <taxon>Unionida</taxon>
        <taxon>Unionoidea</taxon>
        <taxon>Unionidae</taxon>
        <taxon>Unioninae</taxon>
        <taxon>Sinanodonta</taxon>
    </lineage>
</organism>